<accession>A0A9W4U338</accession>
<dbReference type="Proteomes" id="UP001152885">
    <property type="component" value="Unassembled WGS sequence"/>
</dbReference>
<evidence type="ECO:0000259" key="1">
    <source>
        <dbReference type="SMART" id="SM01124"/>
    </source>
</evidence>
<feature type="domain" description="Lariat debranching enzyme C-terminal" evidence="1">
    <location>
        <begin position="285"/>
        <end position="434"/>
    </location>
</feature>
<name>A0A9W4U338_9ASCO</name>
<dbReference type="Gene3D" id="3.60.21.10">
    <property type="match status" value="1"/>
</dbReference>
<reference evidence="2" key="1">
    <citation type="submission" date="2022-12" db="EMBL/GenBank/DDBJ databases">
        <authorList>
            <person name="Brejova B."/>
        </authorList>
    </citation>
    <scope>NUCLEOTIDE SEQUENCE</scope>
</reference>
<dbReference type="OrthoDB" id="407609at2759"/>
<keyword evidence="3" id="KW-1185">Reference proteome</keyword>
<dbReference type="Pfam" id="PF05011">
    <property type="entry name" value="DBR1"/>
    <property type="match status" value="1"/>
</dbReference>
<dbReference type="EMBL" id="CANTUO010000007">
    <property type="protein sequence ID" value="CAI5760619.1"/>
    <property type="molecule type" value="Genomic_DNA"/>
</dbReference>
<dbReference type="AlphaFoldDB" id="A0A9W4U338"/>
<dbReference type="GO" id="GO:0008419">
    <property type="term" value="F:RNA lariat debranching enzyme activity"/>
    <property type="evidence" value="ECO:0007669"/>
    <property type="project" value="TreeGrafter"/>
</dbReference>
<dbReference type="InterPro" id="IPR004843">
    <property type="entry name" value="Calcineurin-like_PHP"/>
</dbReference>
<dbReference type="GO" id="GO:0005634">
    <property type="term" value="C:nucleus"/>
    <property type="evidence" value="ECO:0007669"/>
    <property type="project" value="TreeGrafter"/>
</dbReference>
<gene>
    <name evidence="2" type="ORF">CANVERA_P5128</name>
</gene>
<dbReference type="SMART" id="SM01124">
    <property type="entry name" value="DBR1"/>
    <property type="match status" value="1"/>
</dbReference>
<organism evidence="2 3">
    <name type="scientific">Candida verbasci</name>
    <dbReference type="NCBI Taxonomy" id="1227364"/>
    <lineage>
        <taxon>Eukaryota</taxon>
        <taxon>Fungi</taxon>
        <taxon>Dikarya</taxon>
        <taxon>Ascomycota</taxon>
        <taxon>Saccharomycotina</taxon>
        <taxon>Pichiomycetes</taxon>
        <taxon>Debaryomycetaceae</taxon>
        <taxon>Candida/Lodderomyces clade</taxon>
        <taxon>Candida</taxon>
    </lineage>
</organism>
<evidence type="ECO:0000313" key="2">
    <source>
        <dbReference type="EMBL" id="CAI5760619.1"/>
    </source>
</evidence>
<sequence>MVKIAIEGCCHGSLNQIYSHLNSKKIDLLLICGDFQAIRNKSDFKSLNVPLKYQQMGDFHEYYSGLKTAPITTIFIGGNHECSTYLKELKYGGWVAQNIYYLGSFGSLYYKGLQICGYSGIFNYGNFIKSDLNLNYDEVFKLPLNQDSIRSIYHVNLKNFIKMCLINDKVDIILSHDWPVGIEKFGNKVELLKRKPFFKKDIELGRLGSPLNKFLIHYLKPKFWFSGHLHVKFEATIKNQNNNNNNNKEEISLDMDSDDDQEIEFESINYENGNKRVKLSEELIMKRKKPNSNTHFLALDKVGNNRQFINIKEIQSSKLNHPSMNDSDLYYSKRAIIINKVVESYFNEHKDRIKQLDLREIIKNPYKLTLVSELQVKVEEEIKSLELKDDDLKILDNFKVVAPPTSDNDISDLKYYKNNQTDEYCDKFNIPNIDIDKLNENVRN</sequence>
<comment type="caution">
    <text evidence="2">The sequence shown here is derived from an EMBL/GenBank/DDBJ whole genome shotgun (WGS) entry which is preliminary data.</text>
</comment>
<dbReference type="Pfam" id="PF00149">
    <property type="entry name" value="Metallophos"/>
    <property type="match status" value="1"/>
</dbReference>
<dbReference type="PANTHER" id="PTHR12849">
    <property type="entry name" value="RNA LARIAT DEBRANCHING ENZYME"/>
    <property type="match status" value="1"/>
</dbReference>
<evidence type="ECO:0000313" key="3">
    <source>
        <dbReference type="Proteomes" id="UP001152885"/>
    </source>
</evidence>
<dbReference type="PANTHER" id="PTHR12849:SF0">
    <property type="entry name" value="LARIAT DEBRANCHING ENZYME"/>
    <property type="match status" value="1"/>
</dbReference>
<dbReference type="InterPro" id="IPR029052">
    <property type="entry name" value="Metallo-depent_PP-like"/>
</dbReference>
<proteinExistence type="predicted"/>
<protein>
    <recommendedName>
        <fullName evidence="1">Lariat debranching enzyme C-terminal domain-containing protein</fullName>
    </recommendedName>
</protein>
<dbReference type="GO" id="GO:0000398">
    <property type="term" value="P:mRNA splicing, via spliceosome"/>
    <property type="evidence" value="ECO:0007669"/>
    <property type="project" value="TreeGrafter"/>
</dbReference>
<dbReference type="InterPro" id="IPR007708">
    <property type="entry name" value="DBR1_C"/>
</dbReference>
<dbReference type="SUPFAM" id="SSF56300">
    <property type="entry name" value="Metallo-dependent phosphatases"/>
    <property type="match status" value="1"/>
</dbReference>